<gene>
    <name evidence="1" type="ORF">MML48_1g09246</name>
</gene>
<proteinExistence type="predicted"/>
<protein>
    <submittedName>
        <fullName evidence="1">Homeobox-like domain superfamily</fullName>
    </submittedName>
</protein>
<reference evidence="1" key="1">
    <citation type="submission" date="2022-04" db="EMBL/GenBank/DDBJ databases">
        <title>Chromosome-scale genome assembly of Holotrichia oblita Faldermann.</title>
        <authorList>
            <person name="Rongchong L."/>
        </authorList>
    </citation>
    <scope>NUCLEOTIDE SEQUENCE</scope>
    <source>
        <strain evidence="1">81SQS9</strain>
    </source>
</reference>
<name>A0ACB9TYW6_HOLOL</name>
<organism evidence="1 2">
    <name type="scientific">Holotrichia oblita</name>
    <name type="common">Chafer beetle</name>
    <dbReference type="NCBI Taxonomy" id="644536"/>
    <lineage>
        <taxon>Eukaryota</taxon>
        <taxon>Metazoa</taxon>
        <taxon>Ecdysozoa</taxon>
        <taxon>Arthropoda</taxon>
        <taxon>Hexapoda</taxon>
        <taxon>Insecta</taxon>
        <taxon>Pterygota</taxon>
        <taxon>Neoptera</taxon>
        <taxon>Endopterygota</taxon>
        <taxon>Coleoptera</taxon>
        <taxon>Polyphaga</taxon>
        <taxon>Scarabaeiformia</taxon>
        <taxon>Scarabaeidae</taxon>
        <taxon>Melolonthinae</taxon>
        <taxon>Holotrichia</taxon>
    </lineage>
</organism>
<comment type="caution">
    <text evidence="1">The sequence shown here is derived from an EMBL/GenBank/DDBJ whole genome shotgun (WGS) entry which is preliminary data.</text>
</comment>
<dbReference type="Proteomes" id="UP001056778">
    <property type="component" value="Chromosome 1"/>
</dbReference>
<accession>A0ACB9TYW6</accession>
<dbReference type="EMBL" id="CM043015">
    <property type="protein sequence ID" value="KAI4472178.1"/>
    <property type="molecule type" value="Genomic_DNA"/>
</dbReference>
<evidence type="ECO:0000313" key="2">
    <source>
        <dbReference type="Proteomes" id="UP001056778"/>
    </source>
</evidence>
<keyword evidence="2" id="KW-1185">Reference proteome</keyword>
<evidence type="ECO:0000313" key="1">
    <source>
        <dbReference type="EMBL" id="KAI4472178.1"/>
    </source>
</evidence>
<sequence>MDSNMMTRKVFSEAEELFLVVDINKVAKMNYGLAKKGVRSLVYKFAMANIKNRPVKWDEDETAGEEWLRLFMTRHTAMLIIKKPEKTNLLRAIAFNPTNVETFLKNLEDVQGGQISEVGGCISETNDRRELRNEMCHSNLLSFLSVTGPFQIHHPQRRPRIEKERSHRSGGRGGSRHAPVLYARGGHRDPDGGQRLQDHRRELCLGRDAKRHRESPPTFQPIPRRHVSANSGRHNKHRPNLALNTSEDSISLAQSPALVYTQTRPPHLRESVRSVAVKYSIGKSTVSDICKNKANIMDYVAEDHNLDKRKTLRLSAYPAMEKALYTWFVQERARDDEDEEENIPLATLTKKIIKSKELQNELNEEINYCSRTICTSQNAYNDDNLDNRQNGTQPHAEQEIEAEDNATLHCGRERDRCCLFPTE</sequence>